<evidence type="ECO:0000313" key="2">
    <source>
        <dbReference type="Proteomes" id="UP000316882"/>
    </source>
</evidence>
<reference evidence="1 2" key="1">
    <citation type="submission" date="2019-06" db="EMBL/GenBank/DDBJ databases">
        <title>Whole genome shotgun sequence of Brevibacillus parabrevis NBRC 12334.</title>
        <authorList>
            <person name="Hosoyama A."/>
            <person name="Uohara A."/>
            <person name="Ohji S."/>
            <person name="Ichikawa N."/>
        </authorList>
    </citation>
    <scope>NUCLEOTIDE SEQUENCE [LARGE SCALE GENOMIC DNA]</scope>
    <source>
        <strain evidence="1 2">NBRC 12334</strain>
    </source>
</reference>
<dbReference type="Proteomes" id="UP000316882">
    <property type="component" value="Unassembled WGS sequence"/>
</dbReference>
<accession>A0A4Y3PS14</accession>
<proteinExistence type="predicted"/>
<keyword evidence="2" id="KW-1185">Reference proteome</keyword>
<dbReference type="EMBL" id="BJMH01000098">
    <property type="protein sequence ID" value="GEB35957.1"/>
    <property type="molecule type" value="Genomic_DNA"/>
</dbReference>
<name>A0A4Y3PS14_BREPA</name>
<organism evidence="1 2">
    <name type="scientific">Brevibacillus parabrevis</name>
    <dbReference type="NCBI Taxonomy" id="54914"/>
    <lineage>
        <taxon>Bacteria</taxon>
        <taxon>Bacillati</taxon>
        <taxon>Bacillota</taxon>
        <taxon>Bacilli</taxon>
        <taxon>Bacillales</taxon>
        <taxon>Paenibacillaceae</taxon>
        <taxon>Brevibacillus</taxon>
    </lineage>
</organism>
<sequence length="81" mass="9573">MKVANEFGKLSLVNPVFQYQGYEFFIAHYQGRWTVSDIVSGARIVRDTRYKRAVKYAKGLIEKHFDRYVAMVERLRQEEPA</sequence>
<dbReference type="AlphaFoldDB" id="A0A4Y3PS14"/>
<gene>
    <name evidence="1" type="ORF">BPA01_55370</name>
</gene>
<evidence type="ECO:0000313" key="1">
    <source>
        <dbReference type="EMBL" id="GEB35957.1"/>
    </source>
</evidence>
<comment type="caution">
    <text evidence="1">The sequence shown here is derived from an EMBL/GenBank/DDBJ whole genome shotgun (WGS) entry which is preliminary data.</text>
</comment>
<protein>
    <submittedName>
        <fullName evidence="1">Uncharacterized protein</fullName>
    </submittedName>
</protein>